<protein>
    <submittedName>
        <fullName evidence="1">Uncharacterized protein</fullName>
    </submittedName>
</protein>
<organism evidence="1 2">
    <name type="scientific">Madurella fahalii</name>
    <dbReference type="NCBI Taxonomy" id="1157608"/>
    <lineage>
        <taxon>Eukaryota</taxon>
        <taxon>Fungi</taxon>
        <taxon>Dikarya</taxon>
        <taxon>Ascomycota</taxon>
        <taxon>Pezizomycotina</taxon>
        <taxon>Sordariomycetes</taxon>
        <taxon>Sordariomycetidae</taxon>
        <taxon>Sordariales</taxon>
        <taxon>Sordariales incertae sedis</taxon>
        <taxon>Madurella</taxon>
    </lineage>
</organism>
<dbReference type="Pfam" id="PF26639">
    <property type="entry name" value="Het-6_barrel"/>
    <property type="match status" value="1"/>
</dbReference>
<dbReference type="RefSeq" id="XP_070919686.1">
    <property type="nucleotide sequence ID" value="XM_071063585.1"/>
</dbReference>
<dbReference type="EMBL" id="BAAFSV010000004">
    <property type="protein sequence ID" value="GAB1317955.1"/>
    <property type="molecule type" value="Genomic_DNA"/>
</dbReference>
<evidence type="ECO:0000313" key="2">
    <source>
        <dbReference type="Proteomes" id="UP001628179"/>
    </source>
</evidence>
<evidence type="ECO:0000313" key="1">
    <source>
        <dbReference type="EMBL" id="GAB1317955.1"/>
    </source>
</evidence>
<reference evidence="1 2" key="1">
    <citation type="submission" date="2024-09" db="EMBL/GenBank/DDBJ databases">
        <title>Itraconazole resistance in Madurella fahalii resulting from another homologue of gene encoding cytochrome P450 14-alpha sterol demethylase (CYP51).</title>
        <authorList>
            <person name="Yoshioka I."/>
            <person name="Fahal A.H."/>
            <person name="Kaneko S."/>
            <person name="Yaguchi T."/>
        </authorList>
    </citation>
    <scope>NUCLEOTIDE SEQUENCE [LARGE SCALE GENOMIC DNA]</scope>
    <source>
        <strain evidence="1 2">IFM 68171</strain>
    </source>
</reference>
<dbReference type="GeneID" id="98178908"/>
<keyword evidence="2" id="KW-1185">Reference proteome</keyword>
<gene>
    <name evidence="1" type="ORF">MFIFM68171_08165</name>
</gene>
<name>A0ABQ0GK72_9PEZI</name>
<accession>A0ABQ0GK72</accession>
<proteinExistence type="predicted"/>
<comment type="caution">
    <text evidence="1">The sequence shown here is derived from an EMBL/GenBank/DDBJ whole genome shotgun (WGS) entry which is preliminary data.</text>
</comment>
<sequence>MWQLENDPIIPPLPFTPDCNRTFGAIGRPPSKRASQGYRFGTTTCDYMGMFPKECEQGDLIAIIAGASTPFVLRPTDLVLRFGQCYVRGMMRGELLKPSHHDDVQDAHCIDLWYRIRQRAWAMCCTETVKRLLRRYFNPGVSQFESLRGIDMN</sequence>
<dbReference type="Proteomes" id="UP001628179">
    <property type="component" value="Unassembled WGS sequence"/>
</dbReference>